<reference evidence="2" key="2">
    <citation type="submission" date="2021-04" db="EMBL/GenBank/DDBJ databases">
        <authorList>
            <person name="Gilroy R."/>
        </authorList>
    </citation>
    <scope>NUCLEOTIDE SEQUENCE</scope>
    <source>
        <strain evidence="2">CHK186-1790</strain>
    </source>
</reference>
<dbReference type="EMBL" id="DWWJ01000132">
    <property type="protein sequence ID" value="HJC41385.1"/>
    <property type="molecule type" value="Genomic_DNA"/>
</dbReference>
<proteinExistence type="predicted"/>
<feature type="region of interest" description="Disordered" evidence="1">
    <location>
        <begin position="122"/>
        <end position="190"/>
    </location>
</feature>
<gene>
    <name evidence="2" type="ORF">H9701_07525</name>
</gene>
<dbReference type="GO" id="GO:0005840">
    <property type="term" value="C:ribosome"/>
    <property type="evidence" value="ECO:0007669"/>
    <property type="project" value="UniProtKB-KW"/>
</dbReference>
<feature type="compositionally biased region" description="Basic residues" evidence="1">
    <location>
        <begin position="129"/>
        <end position="138"/>
    </location>
</feature>
<evidence type="ECO:0000313" key="2">
    <source>
        <dbReference type="EMBL" id="HJC41385.1"/>
    </source>
</evidence>
<evidence type="ECO:0000256" key="1">
    <source>
        <dbReference type="SAM" id="MobiDB-lite"/>
    </source>
</evidence>
<dbReference type="AlphaFoldDB" id="A0A9D2T181"/>
<dbReference type="InterPro" id="IPR029064">
    <property type="entry name" value="Ribosomal_eL30-like_sf"/>
</dbReference>
<keyword evidence="2" id="KW-0689">Ribosomal protein</keyword>
<keyword evidence="2" id="KW-0687">Ribonucleoprotein</keyword>
<dbReference type="Proteomes" id="UP000823882">
    <property type="component" value="Unassembled WGS sequence"/>
</dbReference>
<dbReference type="SUPFAM" id="SSF55315">
    <property type="entry name" value="L30e-like"/>
    <property type="match status" value="1"/>
</dbReference>
<comment type="caution">
    <text evidence="2">The sequence shown here is derived from an EMBL/GenBank/DDBJ whole genome shotgun (WGS) entry which is preliminary data.</text>
</comment>
<dbReference type="Gene3D" id="3.30.1330.30">
    <property type="match status" value="1"/>
</dbReference>
<sequence length="190" mass="20225">MDNALHLIGIARRAGRLEVGEEPVGAAARAGHARLLVLAADAAGNTLRRCSHFAQAGQAPLLQCPFTKAELGLATGRGSCAMLAFTDAGLAAAFASKLAARDDAYGETARLLDFRAQRVLERQKEQRRHEKKLQRAKAHPWAPPRTQAAPSKGRSKPGAKGRTPSGPSRDKRANHRPGMGTKRGGGRQVT</sequence>
<name>A0A9D2T181_9FIRM</name>
<feature type="compositionally biased region" description="Gly residues" evidence="1">
    <location>
        <begin position="181"/>
        <end position="190"/>
    </location>
</feature>
<reference evidence="2" key="1">
    <citation type="journal article" date="2021" name="PeerJ">
        <title>Extensive microbial diversity within the chicken gut microbiome revealed by metagenomics and culture.</title>
        <authorList>
            <person name="Gilroy R."/>
            <person name="Ravi A."/>
            <person name="Getino M."/>
            <person name="Pursley I."/>
            <person name="Horton D.L."/>
            <person name="Alikhan N.F."/>
            <person name="Baker D."/>
            <person name="Gharbi K."/>
            <person name="Hall N."/>
            <person name="Watson M."/>
            <person name="Adriaenssens E.M."/>
            <person name="Foster-Nyarko E."/>
            <person name="Jarju S."/>
            <person name="Secka A."/>
            <person name="Antonio M."/>
            <person name="Oren A."/>
            <person name="Chaudhuri R.R."/>
            <person name="La Ragione R."/>
            <person name="Hildebrand F."/>
            <person name="Pallen M.J."/>
        </authorList>
    </citation>
    <scope>NUCLEOTIDE SEQUENCE</scope>
    <source>
        <strain evidence="2">CHK186-1790</strain>
    </source>
</reference>
<accession>A0A9D2T181</accession>
<organism evidence="2 3">
    <name type="scientific">Candidatus Intestinimonas pullistercoris</name>
    <dbReference type="NCBI Taxonomy" id="2838623"/>
    <lineage>
        <taxon>Bacteria</taxon>
        <taxon>Bacillati</taxon>
        <taxon>Bacillota</taxon>
        <taxon>Clostridia</taxon>
        <taxon>Eubacteriales</taxon>
        <taxon>Intestinimonas</taxon>
    </lineage>
</organism>
<protein>
    <submittedName>
        <fullName evidence="2">50S ribosomal protein L7</fullName>
    </submittedName>
</protein>
<evidence type="ECO:0000313" key="3">
    <source>
        <dbReference type="Proteomes" id="UP000823882"/>
    </source>
</evidence>